<evidence type="ECO:0000313" key="2">
    <source>
        <dbReference type="EMBL" id="GAB51612.1"/>
    </source>
</evidence>
<dbReference type="InterPro" id="IPR003607">
    <property type="entry name" value="HD/PDEase_dom"/>
</dbReference>
<sequence length="228" mass="25833">MILDDWQSKYERYLQEHFTDEDGAHDIAHFRRVWGTAQRIMGAQAEPLIILTACYFHDIVSLPKNHPERHLSSRLAAKRTLALLASEFPEFPVALYPGVAHAIEAHSFSAGIAPQSHEAKIVQDADRLEALGAIGLARVFYVSGQLANPLFDADDPFATHRKLDDRRWALDHFQSKLLKLPETMQTEKGRALARHNANFLVTFMAKLSSELRGDHLALDEEVLRRFSL</sequence>
<dbReference type="Pfam" id="PF01966">
    <property type="entry name" value="HD"/>
    <property type="match status" value="1"/>
</dbReference>
<gene>
    <name evidence="2" type="primary">yedJ</name>
    <name evidence="2" type="ORF">EH105704_03_01170</name>
</gene>
<proteinExistence type="predicted"/>
<accession>H5V0V4</accession>
<dbReference type="RefSeq" id="WP_002434912.1">
    <property type="nucleotide sequence ID" value="NZ_BAFF01000003.1"/>
</dbReference>
<feature type="domain" description="HD/PDEase" evidence="1">
    <location>
        <begin position="22"/>
        <end position="140"/>
    </location>
</feature>
<evidence type="ECO:0000259" key="1">
    <source>
        <dbReference type="SMART" id="SM00471"/>
    </source>
</evidence>
<dbReference type="CDD" id="cd00077">
    <property type="entry name" value="HDc"/>
    <property type="match status" value="1"/>
</dbReference>
<keyword evidence="3" id="KW-1185">Reference proteome</keyword>
<dbReference type="EMBL" id="BAFF01000003">
    <property type="protein sequence ID" value="GAB51612.1"/>
    <property type="molecule type" value="Genomic_DNA"/>
</dbReference>
<dbReference type="NCBIfam" id="NF007515">
    <property type="entry name" value="PRK10119.1"/>
    <property type="match status" value="1"/>
</dbReference>
<dbReference type="Proteomes" id="UP000010297">
    <property type="component" value="Unassembled WGS sequence"/>
</dbReference>
<dbReference type="AlphaFoldDB" id="H5V0V4"/>
<comment type="caution">
    <text evidence="2">The sequence shown here is derived from an EMBL/GenBank/DDBJ whole genome shotgun (WGS) entry which is preliminary data.</text>
</comment>
<dbReference type="Gene3D" id="1.10.3210.50">
    <property type="match status" value="1"/>
</dbReference>
<reference evidence="2 3" key="1">
    <citation type="submission" date="2012-02" db="EMBL/GenBank/DDBJ databases">
        <title>Whole genome shotgun sequence of Escherichia hermannii NBRC 105704.</title>
        <authorList>
            <person name="Yoshida I."/>
            <person name="Hosoyama A."/>
            <person name="Tsuchikane K."/>
            <person name="Katsumata H."/>
            <person name="Yamazaki S."/>
            <person name="Fujita N."/>
        </authorList>
    </citation>
    <scope>NUCLEOTIDE SEQUENCE [LARGE SCALE GENOMIC DNA]</scope>
    <source>
        <strain evidence="2 3">NBRC 105704</strain>
    </source>
</reference>
<dbReference type="SMART" id="SM00471">
    <property type="entry name" value="HDc"/>
    <property type="match status" value="1"/>
</dbReference>
<dbReference type="eggNOG" id="COG1418">
    <property type="taxonomic scope" value="Bacteria"/>
</dbReference>
<dbReference type="PANTHER" id="PTHR33594">
    <property type="entry name" value="SUPERFAMILY HYDROLASE, PUTATIVE (AFU_ORTHOLOGUE AFUA_1G03035)-RELATED"/>
    <property type="match status" value="1"/>
</dbReference>
<dbReference type="PANTHER" id="PTHR33594:SF1">
    <property type="entry name" value="HD_PDEASE DOMAIN-CONTAINING PROTEIN"/>
    <property type="match status" value="1"/>
</dbReference>
<dbReference type="SUPFAM" id="SSF109604">
    <property type="entry name" value="HD-domain/PDEase-like"/>
    <property type="match status" value="1"/>
</dbReference>
<evidence type="ECO:0000313" key="3">
    <source>
        <dbReference type="Proteomes" id="UP000010297"/>
    </source>
</evidence>
<organism evidence="2 3">
    <name type="scientific">Atlantibacter hermannii NBRC 105704</name>
    <dbReference type="NCBI Taxonomy" id="1115512"/>
    <lineage>
        <taxon>Bacteria</taxon>
        <taxon>Pseudomonadati</taxon>
        <taxon>Pseudomonadota</taxon>
        <taxon>Gammaproteobacteria</taxon>
        <taxon>Enterobacterales</taxon>
        <taxon>Enterobacteriaceae</taxon>
        <taxon>Atlantibacter</taxon>
    </lineage>
</organism>
<dbReference type="GeneID" id="92827882"/>
<dbReference type="InterPro" id="IPR006674">
    <property type="entry name" value="HD_domain"/>
</dbReference>
<name>H5V0V4_ATLHE</name>
<protein>
    <recommendedName>
        <fullName evidence="1">HD/PDEase domain-containing protein</fullName>
    </recommendedName>
</protein>